<dbReference type="SUPFAM" id="SSF141868">
    <property type="entry name" value="EAL domain-like"/>
    <property type="match status" value="1"/>
</dbReference>
<dbReference type="InterPro" id="IPR003018">
    <property type="entry name" value="GAF"/>
</dbReference>
<dbReference type="InterPro" id="IPR000160">
    <property type="entry name" value="GGDEF_dom"/>
</dbReference>
<dbReference type="InterPro" id="IPR001633">
    <property type="entry name" value="EAL_dom"/>
</dbReference>
<dbReference type="Gene3D" id="3.30.70.270">
    <property type="match status" value="1"/>
</dbReference>
<name>A0A3G9GMJ8_9NEIS</name>
<evidence type="ECO:0000313" key="3">
    <source>
        <dbReference type="Proteomes" id="UP000198290"/>
    </source>
</evidence>
<dbReference type="Pfam" id="PF00563">
    <property type="entry name" value="EAL"/>
    <property type="match status" value="1"/>
</dbReference>
<dbReference type="Pfam" id="PF00990">
    <property type="entry name" value="GGDEF"/>
    <property type="match status" value="1"/>
</dbReference>
<dbReference type="InterPro" id="IPR035919">
    <property type="entry name" value="EAL_sf"/>
</dbReference>
<reference evidence="3" key="3">
    <citation type="journal article" date="2017" name="Plant Physiol. Biochem.">
        <title>Differential oxidative and antioxidative response of duckweed Lemna minor toward plant growth promoting/inhibiting bacteria.</title>
        <authorList>
            <person name="Ishizawa H."/>
            <person name="Kuroda M."/>
            <person name="Morikawa M."/>
            <person name="Ike M."/>
        </authorList>
    </citation>
    <scope>NUCLEOTIDE SEQUENCE [LARGE SCALE GENOMIC DNA]</scope>
    <source>
        <strain evidence="3">H3</strain>
    </source>
</reference>
<dbReference type="Pfam" id="PF13185">
    <property type="entry name" value="GAF_2"/>
    <property type="match status" value="1"/>
</dbReference>
<dbReference type="GO" id="GO:0019825">
    <property type="term" value="F:oxygen binding"/>
    <property type="evidence" value="ECO:0007669"/>
    <property type="project" value="InterPro"/>
</dbReference>
<dbReference type="SUPFAM" id="SSF55781">
    <property type="entry name" value="GAF domain-like"/>
    <property type="match status" value="1"/>
</dbReference>
<dbReference type="Proteomes" id="UP000198290">
    <property type="component" value="Chromosome"/>
</dbReference>
<sequence length="758" mass="84387">MEDLPPEDALPQLETALQRLHQAVESPFRLGGEMEAEVGMTVGLSLFPHDGVEPDALMRQADAAMYQAKQHKSRRRRWWRMVSEEAGYPQEENSHFEIYGAEAARLLRKSTRLIHATTDIYIQHFYAQDNPEGTKLAVLASLDPARQQGLEQRQRQFLLQILAPDSQSAQISRDSRQLGYIHSLVGVTPVMLVQSVELFRRTFSEQLNLALLPIRQRYRLLEIVDSRLQEQLHAQLEAGAQVQSQYLESVSLPMPHHGTLWADAVSSELEQLGKLPGMQAVLLMRLMSNGVFVPENSRGPLGKLVANRLQMPGSEAVVDASSSRGQGLTAVAWRSGRICSTASYSQDQRYATWHQQAGAVNIRSAMSIPVRNPEGLTVAVISLFGAYPNQFESASMQQFAQGQQHRWELILAASTKPAAAIRQNLAIALRERLFAGGLTMFLQPLVDLKSGKVVKVEALARLIQADGTIVSPGVFLPLLGDADLDHLFRLGLDKALSQVAELDRHGLQIDISLNIAPSTLQDEDCPQWVAAALARHGIAPHRLSLELLETEDIAPRAQDRAIERLRRTGIKLAMDDLGSGYSSLQRLSTLPFDTIKIDQSLTLNLRRTPLTSLALIRAILQLGQDLERQVVVEGLEDRGMQEAACILGATLGQGYSLARPMAQQDFIHWQRHFRLPPAAGEITSYLGALAQHWLSTQPSFAHDRQPLEHCPLQHFLLRQPTLHAKALAWHAACHQQQDHAEASQRLTDWLVEQMLLES</sequence>
<keyword evidence="3" id="KW-1185">Reference proteome</keyword>
<dbReference type="AlphaFoldDB" id="A0A3G9GMJ8"/>
<protein>
    <submittedName>
        <fullName evidence="2">Diguanylate cyclase</fullName>
    </submittedName>
</protein>
<dbReference type="SMART" id="SM00052">
    <property type="entry name" value="EAL"/>
    <property type="match status" value="1"/>
</dbReference>
<accession>A0A3G9GMJ8</accession>
<dbReference type="EMBL" id="AP018823">
    <property type="protein sequence ID" value="BBF86547.1"/>
    <property type="molecule type" value="Genomic_DNA"/>
</dbReference>
<dbReference type="Gene3D" id="3.30.450.40">
    <property type="match status" value="1"/>
</dbReference>
<reference evidence="2 3" key="2">
    <citation type="journal article" date="2017" name="Genome Announc.">
        <title>Draft genome sequence of Aquitalea magnusonii strain H3, a plant growth-promoting bacterium of duckweed Lemna minor.</title>
        <authorList>
            <person name="Ishizawa H."/>
            <person name="Kuroda M."/>
            <person name="Ike M."/>
        </authorList>
    </citation>
    <scope>NUCLEOTIDE SEQUENCE [LARGE SCALE GENOMIC DNA]</scope>
    <source>
        <strain evidence="2 3">H3</strain>
    </source>
</reference>
<dbReference type="InterPro" id="IPR029016">
    <property type="entry name" value="GAF-like_dom_sf"/>
</dbReference>
<dbReference type="CDD" id="cd01948">
    <property type="entry name" value="EAL"/>
    <property type="match status" value="1"/>
</dbReference>
<dbReference type="GO" id="GO:0071111">
    <property type="term" value="F:cyclic-guanylate-specific phosphodiesterase activity"/>
    <property type="evidence" value="ECO:0007669"/>
    <property type="project" value="InterPro"/>
</dbReference>
<feature type="domain" description="EAL" evidence="1">
    <location>
        <begin position="422"/>
        <end position="674"/>
    </location>
</feature>
<dbReference type="PANTHER" id="PTHR33121">
    <property type="entry name" value="CYCLIC DI-GMP PHOSPHODIESTERASE PDEF"/>
    <property type="match status" value="1"/>
</dbReference>
<evidence type="ECO:0000313" key="2">
    <source>
        <dbReference type="EMBL" id="BBF86547.1"/>
    </source>
</evidence>
<dbReference type="PROSITE" id="PS50883">
    <property type="entry name" value="EAL"/>
    <property type="match status" value="1"/>
</dbReference>
<organism evidence="2 3">
    <name type="scientific">Aquitalea magnusonii</name>
    <dbReference type="NCBI Taxonomy" id="332411"/>
    <lineage>
        <taxon>Bacteria</taxon>
        <taxon>Pseudomonadati</taxon>
        <taxon>Pseudomonadota</taxon>
        <taxon>Betaproteobacteria</taxon>
        <taxon>Neisseriales</taxon>
        <taxon>Chromobacteriaceae</taxon>
        <taxon>Aquitalea</taxon>
    </lineage>
</organism>
<evidence type="ECO:0000259" key="1">
    <source>
        <dbReference type="PROSITE" id="PS50883"/>
    </source>
</evidence>
<gene>
    <name evidence="2" type="ORF">DLM_2946</name>
</gene>
<dbReference type="InterPro" id="IPR029787">
    <property type="entry name" value="Nucleotide_cyclase"/>
</dbReference>
<dbReference type="KEGG" id="amah:DLM_2946"/>
<dbReference type="InterPro" id="IPR012292">
    <property type="entry name" value="Globin/Proto"/>
</dbReference>
<dbReference type="InterPro" id="IPR050706">
    <property type="entry name" value="Cyclic-di-GMP_PDE-like"/>
</dbReference>
<dbReference type="GO" id="GO:0020037">
    <property type="term" value="F:heme binding"/>
    <property type="evidence" value="ECO:0007669"/>
    <property type="project" value="InterPro"/>
</dbReference>
<proteinExistence type="predicted"/>
<dbReference type="Gene3D" id="1.10.490.10">
    <property type="entry name" value="Globins"/>
    <property type="match status" value="1"/>
</dbReference>
<reference evidence="3" key="1">
    <citation type="journal article" date="2017" name="Biotechnol. Biofuels">
        <title>Evaluation of environmental bacterial communities as a factor affecting the growth of duckweed Lemna minor.</title>
        <authorList>
            <person name="Ishizawa H."/>
            <person name="Kuroda M."/>
            <person name="Morikawa M."/>
            <person name="Ike M."/>
        </authorList>
    </citation>
    <scope>NUCLEOTIDE SEQUENCE [LARGE SCALE GENOMIC DNA]</scope>
    <source>
        <strain evidence="3">H3</strain>
    </source>
</reference>
<dbReference type="Gene3D" id="3.20.20.450">
    <property type="entry name" value="EAL domain"/>
    <property type="match status" value="1"/>
</dbReference>
<dbReference type="InterPro" id="IPR043128">
    <property type="entry name" value="Rev_trsase/Diguanyl_cyclase"/>
</dbReference>
<dbReference type="PANTHER" id="PTHR33121:SF70">
    <property type="entry name" value="SIGNALING PROTEIN YKOW"/>
    <property type="match status" value="1"/>
</dbReference>
<dbReference type="SUPFAM" id="SSF55073">
    <property type="entry name" value="Nucleotide cyclase"/>
    <property type="match status" value="1"/>
</dbReference>